<dbReference type="AlphaFoldDB" id="A0A6A5XTR2"/>
<keyword evidence="3" id="KW-1185">Reference proteome</keyword>
<dbReference type="RefSeq" id="XP_033383973.1">
    <property type="nucleotide sequence ID" value="XM_033527849.1"/>
</dbReference>
<evidence type="ECO:0000313" key="3">
    <source>
        <dbReference type="Proteomes" id="UP000799778"/>
    </source>
</evidence>
<keyword evidence="1" id="KW-0472">Membrane</keyword>
<sequence>MENNDNAQSDNLFGGVFAFVLTSISPNAAFRSHVKDQHCDEQLIFRRYQCTILRTDTVSI</sequence>
<name>A0A6A5XTR2_9PLEO</name>
<reference evidence="2" key="1">
    <citation type="journal article" date="2020" name="Stud. Mycol.">
        <title>101 Dothideomycetes genomes: a test case for predicting lifestyles and emergence of pathogens.</title>
        <authorList>
            <person name="Haridas S."/>
            <person name="Albert R."/>
            <person name="Binder M."/>
            <person name="Bloem J."/>
            <person name="Labutti K."/>
            <person name="Salamov A."/>
            <person name="Andreopoulos B."/>
            <person name="Baker S."/>
            <person name="Barry K."/>
            <person name="Bills G."/>
            <person name="Bluhm B."/>
            <person name="Cannon C."/>
            <person name="Castanera R."/>
            <person name="Culley D."/>
            <person name="Daum C."/>
            <person name="Ezra D."/>
            <person name="Gonzalez J."/>
            <person name="Henrissat B."/>
            <person name="Kuo A."/>
            <person name="Liang C."/>
            <person name="Lipzen A."/>
            <person name="Lutzoni F."/>
            <person name="Magnuson J."/>
            <person name="Mondo S."/>
            <person name="Nolan M."/>
            <person name="Ohm R."/>
            <person name="Pangilinan J."/>
            <person name="Park H.-J."/>
            <person name="Ramirez L."/>
            <person name="Alfaro M."/>
            <person name="Sun H."/>
            <person name="Tritt A."/>
            <person name="Yoshinaga Y."/>
            <person name="Zwiers L.-H."/>
            <person name="Turgeon B."/>
            <person name="Goodwin S."/>
            <person name="Spatafora J."/>
            <person name="Crous P."/>
            <person name="Grigoriev I."/>
        </authorList>
    </citation>
    <scope>NUCLEOTIDE SEQUENCE</scope>
    <source>
        <strain evidence="2">CBS 175.79</strain>
    </source>
</reference>
<organism evidence="2 3">
    <name type="scientific">Aaosphaeria arxii CBS 175.79</name>
    <dbReference type="NCBI Taxonomy" id="1450172"/>
    <lineage>
        <taxon>Eukaryota</taxon>
        <taxon>Fungi</taxon>
        <taxon>Dikarya</taxon>
        <taxon>Ascomycota</taxon>
        <taxon>Pezizomycotina</taxon>
        <taxon>Dothideomycetes</taxon>
        <taxon>Pleosporomycetidae</taxon>
        <taxon>Pleosporales</taxon>
        <taxon>Pleosporales incertae sedis</taxon>
        <taxon>Aaosphaeria</taxon>
    </lineage>
</organism>
<evidence type="ECO:0000256" key="1">
    <source>
        <dbReference type="SAM" id="Phobius"/>
    </source>
</evidence>
<gene>
    <name evidence="2" type="ORF">BU24DRAFT_421935</name>
</gene>
<accession>A0A6A5XTR2</accession>
<dbReference type="EMBL" id="ML978069">
    <property type="protein sequence ID" value="KAF2015634.1"/>
    <property type="molecule type" value="Genomic_DNA"/>
</dbReference>
<dbReference type="GeneID" id="54285246"/>
<feature type="transmembrane region" description="Helical" evidence="1">
    <location>
        <begin position="12"/>
        <end position="30"/>
    </location>
</feature>
<dbReference type="Proteomes" id="UP000799778">
    <property type="component" value="Unassembled WGS sequence"/>
</dbReference>
<evidence type="ECO:0000313" key="2">
    <source>
        <dbReference type="EMBL" id="KAF2015634.1"/>
    </source>
</evidence>
<proteinExistence type="predicted"/>
<protein>
    <submittedName>
        <fullName evidence="2">Uncharacterized protein</fullName>
    </submittedName>
</protein>
<keyword evidence="1" id="KW-1133">Transmembrane helix</keyword>
<keyword evidence="1" id="KW-0812">Transmembrane</keyword>